<dbReference type="Pfam" id="PF02036">
    <property type="entry name" value="SCP2"/>
    <property type="match status" value="1"/>
</dbReference>
<keyword evidence="1" id="KW-0831">Ubiquinone biosynthesis</keyword>
<reference evidence="5" key="1">
    <citation type="submission" date="2016-10" db="EMBL/GenBank/DDBJ databases">
        <authorList>
            <person name="Varghese N."/>
            <person name="Submissions S."/>
        </authorList>
    </citation>
    <scope>NUCLEOTIDE SEQUENCE [LARGE SCALE GENOMIC DNA]</scope>
    <source>
        <strain evidence="5">CGMCC 1.6494</strain>
    </source>
</reference>
<dbReference type="InterPro" id="IPR036527">
    <property type="entry name" value="SCP2_sterol-bd_dom_sf"/>
</dbReference>
<dbReference type="GO" id="GO:0006744">
    <property type="term" value="P:ubiquinone biosynthetic process"/>
    <property type="evidence" value="ECO:0007669"/>
    <property type="project" value="UniProtKB-UniRule"/>
</dbReference>
<dbReference type="GO" id="GO:0005737">
    <property type="term" value="C:cytoplasm"/>
    <property type="evidence" value="ECO:0007669"/>
    <property type="project" value="UniProtKB-SubCell"/>
</dbReference>
<dbReference type="InterPro" id="IPR038989">
    <property type="entry name" value="UbiJ"/>
</dbReference>
<organism evidence="4 5">
    <name type="scientific">Vreelandella arcis</name>
    <dbReference type="NCBI Taxonomy" id="416873"/>
    <lineage>
        <taxon>Bacteria</taxon>
        <taxon>Pseudomonadati</taxon>
        <taxon>Pseudomonadota</taxon>
        <taxon>Gammaproteobacteria</taxon>
        <taxon>Oceanospirillales</taxon>
        <taxon>Halomonadaceae</taxon>
        <taxon>Vreelandella</taxon>
    </lineage>
</organism>
<dbReference type="RefSeq" id="WP_089706636.1">
    <property type="nucleotide sequence ID" value="NZ_FNII01000008.1"/>
</dbReference>
<comment type="similarity">
    <text evidence="1">Belongs to the UbiJ family.</text>
</comment>
<comment type="subcellular location">
    <subcellularLocation>
        <location evidence="1">Cytoplasm</location>
    </subcellularLocation>
</comment>
<evidence type="ECO:0000256" key="2">
    <source>
        <dbReference type="SAM" id="Coils"/>
    </source>
</evidence>
<keyword evidence="1" id="KW-0963">Cytoplasm</keyword>
<dbReference type="PANTHER" id="PTHR38693:SF1">
    <property type="entry name" value="UBIQUINONE BIOSYNTHESIS ACCESSORY FACTOR UBIJ"/>
    <property type="match status" value="1"/>
</dbReference>
<dbReference type="OrthoDB" id="9796077at2"/>
<feature type="domain" description="SCP2" evidence="3">
    <location>
        <begin position="16"/>
        <end position="116"/>
    </location>
</feature>
<keyword evidence="5" id="KW-1185">Reference proteome</keyword>
<keyword evidence="4" id="KW-0830">Ubiquinone</keyword>
<evidence type="ECO:0000259" key="3">
    <source>
        <dbReference type="Pfam" id="PF02036"/>
    </source>
</evidence>
<dbReference type="EMBL" id="FNII01000008">
    <property type="protein sequence ID" value="SDN82208.1"/>
    <property type="molecule type" value="Genomic_DNA"/>
</dbReference>
<dbReference type="UniPathway" id="UPA00232"/>
<dbReference type="SUPFAM" id="SSF55718">
    <property type="entry name" value="SCP-like"/>
    <property type="match status" value="1"/>
</dbReference>
<evidence type="ECO:0000313" key="4">
    <source>
        <dbReference type="EMBL" id="SDN82208.1"/>
    </source>
</evidence>
<accession>A0A1H0EII3</accession>
<evidence type="ECO:0000256" key="1">
    <source>
        <dbReference type="HAMAP-Rule" id="MF_02215"/>
    </source>
</evidence>
<dbReference type="AlphaFoldDB" id="A0A1H0EII3"/>
<gene>
    <name evidence="1" type="primary">ubiJ</name>
    <name evidence="4" type="ORF">SAMN04487951_108167</name>
</gene>
<dbReference type="InterPro" id="IPR003033">
    <property type="entry name" value="SCP2_sterol-bd_dom"/>
</dbReference>
<name>A0A1H0EII3_9GAMM</name>
<feature type="coiled-coil region" evidence="2">
    <location>
        <begin position="178"/>
        <end position="212"/>
    </location>
</feature>
<sequence>MLVTPTLLLAGCERTLNALLARDPASPGRLAALAGSRLLVRFEQPHLALVMHYHAAGVDLLRADGLDDQQADAVVELTPETLSAWMSGASVEQLMFEGRLAFRGQVHLLEATRALLLDLDLDWENELARWLGDYPAHSLAEGLRRAAGWGLRTKDELVKDVSDYVFEEARLLPGRQQRDVLRDQLTALEVATDRLEARFKRLDRRLRAEANQ</sequence>
<protein>
    <recommendedName>
        <fullName evidence="1">Ubiquinone biosynthesis accessory factor UbiJ</fullName>
    </recommendedName>
</protein>
<proteinExistence type="inferred from homology"/>
<dbReference type="HAMAP" id="MF_02215">
    <property type="entry name" value="UbiJ"/>
    <property type="match status" value="1"/>
</dbReference>
<comment type="pathway">
    <text evidence="1">Cofactor biosynthesis; ubiquinone biosynthesis.</text>
</comment>
<dbReference type="PANTHER" id="PTHR38693">
    <property type="entry name" value="UBIQUINONE BIOSYNTHESIS PROTEIN UBIJ"/>
    <property type="match status" value="1"/>
</dbReference>
<evidence type="ECO:0000313" key="5">
    <source>
        <dbReference type="Proteomes" id="UP000199677"/>
    </source>
</evidence>
<dbReference type="Proteomes" id="UP000199677">
    <property type="component" value="Unassembled WGS sequence"/>
</dbReference>
<dbReference type="STRING" id="416873.SAMN04487951_108167"/>
<keyword evidence="2" id="KW-0175">Coiled coil</keyword>
<comment type="function">
    <text evidence="1">Required for ubiquinone (coenzyme Q) biosynthesis. Binds hydrophobic ubiquinone biosynthetic intermediates via its SCP2 domain and is essential for the stability of the Ubi complex. May constitute a docking platform where Ubi enzymes assemble and access their SCP2-bound polyprenyl substrates.</text>
</comment>